<dbReference type="PATRIC" id="fig|159743.3.peg.3081"/>
<dbReference type="EMBL" id="JTHP01000025">
    <property type="protein sequence ID" value="KJD45075.1"/>
    <property type="molecule type" value="Genomic_DNA"/>
</dbReference>
<name>A0A0D7X0Z0_9BACL</name>
<keyword evidence="2" id="KW-1185">Reference proteome</keyword>
<dbReference type="AlphaFoldDB" id="A0A0D7X0Z0"/>
<evidence type="ECO:0000313" key="2">
    <source>
        <dbReference type="Proteomes" id="UP000032534"/>
    </source>
</evidence>
<evidence type="ECO:0000313" key="1">
    <source>
        <dbReference type="EMBL" id="KJD45075.1"/>
    </source>
</evidence>
<accession>A0A0D7X0Z0</accession>
<reference evidence="1 2" key="1">
    <citation type="submission" date="2014-11" db="EMBL/GenBank/DDBJ databases">
        <title>Draft Genome Sequences of Paenibacillus polymyxa NRRL B-30509 and Paenibacillus terrae NRRL B-30644, Strains from a Poultry Environment that Produce Tridecaptin A and Paenicidins.</title>
        <authorList>
            <person name="van Belkum M.J."/>
            <person name="Lohans C.T."/>
            <person name="Vederas J.C."/>
        </authorList>
    </citation>
    <scope>NUCLEOTIDE SEQUENCE [LARGE SCALE GENOMIC DNA]</scope>
    <source>
        <strain evidence="1 2">NRRL B-30644</strain>
    </source>
</reference>
<dbReference type="Proteomes" id="UP000032534">
    <property type="component" value="Unassembled WGS sequence"/>
</dbReference>
<sequence length="63" mass="7373">MDWGVVFKPKSYVSVNRPVITGLTKETDMDVIMIVTNKMYLVLDGERNPNALFDIYNTWKKYI</sequence>
<comment type="caution">
    <text evidence="1">The sequence shown here is derived from an EMBL/GenBank/DDBJ whole genome shotgun (WGS) entry which is preliminary data.</text>
</comment>
<protein>
    <submittedName>
        <fullName evidence="1">Uncharacterized protein</fullName>
    </submittedName>
</protein>
<gene>
    <name evidence="1" type="ORF">QD47_13870</name>
</gene>
<organism evidence="1 2">
    <name type="scientific">Paenibacillus terrae</name>
    <dbReference type="NCBI Taxonomy" id="159743"/>
    <lineage>
        <taxon>Bacteria</taxon>
        <taxon>Bacillati</taxon>
        <taxon>Bacillota</taxon>
        <taxon>Bacilli</taxon>
        <taxon>Bacillales</taxon>
        <taxon>Paenibacillaceae</taxon>
        <taxon>Paenibacillus</taxon>
    </lineage>
</organism>
<proteinExistence type="predicted"/>